<dbReference type="RefSeq" id="WP_037242930.1">
    <property type="nucleotide sequence ID" value="NZ_CP008947.1"/>
</dbReference>
<dbReference type="InterPro" id="IPR029016">
    <property type="entry name" value="GAF-like_dom_sf"/>
</dbReference>
<dbReference type="InterPro" id="IPR005471">
    <property type="entry name" value="Tscrpt_reg_IclR_N"/>
</dbReference>
<dbReference type="Gene3D" id="1.10.10.10">
    <property type="entry name" value="Winged helix-like DNA-binding domain superfamily/Winged helix DNA-binding domain"/>
    <property type="match status" value="1"/>
</dbReference>
<dbReference type="InterPro" id="IPR050707">
    <property type="entry name" value="HTH_MetabolicPath_Reg"/>
</dbReference>
<feature type="domain" description="HTH iclR-type" evidence="5">
    <location>
        <begin position="3"/>
        <end position="64"/>
    </location>
</feature>
<proteinExistence type="predicted"/>
<dbReference type="SUPFAM" id="SSF55781">
    <property type="entry name" value="GAF domain-like"/>
    <property type="match status" value="1"/>
</dbReference>
<evidence type="ECO:0000313" key="7">
    <source>
        <dbReference type="EMBL" id="AII07781.1"/>
    </source>
</evidence>
<accession>A0A076EPG7</accession>
<sequence length="279" mass="30088">MNPDRFLRTFDVLDALADAPDGLRLTEISQAVGAPVSSTHNLLQTMLASEIIAATDDLRYTVGPRAVRIGIKIMNSLEVRTLGRRHLERLAKTLGNDVYLAVRVGDRIVYVDRFRGTQPVSVNIRIGDSLALHATAVGKLYAAYEDDLRARVLARPQRRLTSTTITEPELLEAEFDRIRQRGLSVSREEGYPGIFGIAVPVRDAAGTMAAAIHVSALSAGLDTDREDELIEQTQRTAADIQDDLGVHDLAELVSPDAAAPGSGPASATATKSAAKAARR</sequence>
<dbReference type="eggNOG" id="COG1414">
    <property type="taxonomic scope" value="Bacteria"/>
</dbReference>
<dbReference type="PANTHER" id="PTHR30136">
    <property type="entry name" value="HELIX-TURN-HELIX TRANSCRIPTIONAL REGULATOR, ICLR FAMILY"/>
    <property type="match status" value="1"/>
</dbReference>
<evidence type="ECO:0000259" key="6">
    <source>
        <dbReference type="PROSITE" id="PS51078"/>
    </source>
</evidence>
<feature type="domain" description="IclR-ED" evidence="6">
    <location>
        <begin position="65"/>
        <end position="246"/>
    </location>
</feature>
<dbReference type="PANTHER" id="PTHR30136:SF24">
    <property type="entry name" value="HTH-TYPE TRANSCRIPTIONAL REPRESSOR ALLR"/>
    <property type="match status" value="1"/>
</dbReference>
<dbReference type="PROSITE" id="PS51077">
    <property type="entry name" value="HTH_ICLR"/>
    <property type="match status" value="1"/>
</dbReference>
<dbReference type="InterPro" id="IPR036388">
    <property type="entry name" value="WH-like_DNA-bd_sf"/>
</dbReference>
<dbReference type="GO" id="GO:0003677">
    <property type="term" value="F:DNA binding"/>
    <property type="evidence" value="ECO:0007669"/>
    <property type="project" value="UniProtKB-KW"/>
</dbReference>
<dbReference type="InterPro" id="IPR036390">
    <property type="entry name" value="WH_DNA-bd_sf"/>
</dbReference>
<dbReference type="Pfam" id="PF01614">
    <property type="entry name" value="IclR_C"/>
    <property type="match status" value="1"/>
</dbReference>
<feature type="region of interest" description="Disordered" evidence="4">
    <location>
        <begin position="253"/>
        <end position="279"/>
    </location>
</feature>
<protein>
    <recommendedName>
        <fullName evidence="9">IclR family transcriptional regulator</fullName>
    </recommendedName>
</protein>
<evidence type="ECO:0000256" key="4">
    <source>
        <dbReference type="SAM" id="MobiDB-lite"/>
    </source>
</evidence>
<evidence type="ECO:0000313" key="8">
    <source>
        <dbReference type="Proteomes" id="UP000028488"/>
    </source>
</evidence>
<evidence type="ECO:0000256" key="3">
    <source>
        <dbReference type="ARBA" id="ARBA00023163"/>
    </source>
</evidence>
<evidence type="ECO:0008006" key="9">
    <source>
        <dbReference type="Google" id="ProtNLM"/>
    </source>
</evidence>
<evidence type="ECO:0000259" key="5">
    <source>
        <dbReference type="PROSITE" id="PS51077"/>
    </source>
</evidence>
<evidence type="ECO:0000256" key="2">
    <source>
        <dbReference type="ARBA" id="ARBA00023125"/>
    </source>
</evidence>
<keyword evidence="2" id="KW-0238">DNA-binding</keyword>
<feature type="compositionally biased region" description="Low complexity" evidence="4">
    <location>
        <begin position="257"/>
        <end position="279"/>
    </location>
</feature>
<evidence type="ECO:0000256" key="1">
    <source>
        <dbReference type="ARBA" id="ARBA00023015"/>
    </source>
</evidence>
<dbReference type="PROSITE" id="PS51078">
    <property type="entry name" value="ICLR_ED"/>
    <property type="match status" value="1"/>
</dbReference>
<keyword evidence="3" id="KW-0804">Transcription</keyword>
<dbReference type="SMART" id="SM00346">
    <property type="entry name" value="HTH_ICLR"/>
    <property type="match status" value="1"/>
</dbReference>
<dbReference type="EMBL" id="CP008947">
    <property type="protein sequence ID" value="AII07781.1"/>
    <property type="molecule type" value="Genomic_DNA"/>
</dbReference>
<dbReference type="Gene3D" id="3.30.450.40">
    <property type="match status" value="1"/>
</dbReference>
<dbReference type="GO" id="GO:0003700">
    <property type="term" value="F:DNA-binding transcription factor activity"/>
    <property type="evidence" value="ECO:0007669"/>
    <property type="project" value="TreeGrafter"/>
</dbReference>
<dbReference type="AlphaFoldDB" id="A0A076EPG7"/>
<gene>
    <name evidence="7" type="ORF">EP51_25310</name>
</gene>
<dbReference type="GO" id="GO:0045892">
    <property type="term" value="P:negative regulation of DNA-templated transcription"/>
    <property type="evidence" value="ECO:0007669"/>
    <property type="project" value="TreeGrafter"/>
</dbReference>
<reference evidence="7 8" key="1">
    <citation type="submission" date="2014-07" db="EMBL/GenBank/DDBJ databases">
        <title>Genome Sequence of Rhodococcus opacus Strain R7, a Biodegrader of Mono- and Polycyclic Aromatic Hydrocarbons.</title>
        <authorList>
            <person name="Di Gennaro P."/>
            <person name="Zampolli J."/>
            <person name="Presti I."/>
            <person name="Cappelletti M."/>
            <person name="D'Ursi P."/>
            <person name="Orro A."/>
            <person name="Mezzelani A."/>
            <person name="Milanesi L."/>
        </authorList>
    </citation>
    <scope>NUCLEOTIDE SEQUENCE [LARGE SCALE GENOMIC DNA]</scope>
    <source>
        <strain evidence="7 8">R7</strain>
    </source>
</reference>
<keyword evidence="1" id="KW-0805">Transcription regulation</keyword>
<organism evidence="7 8">
    <name type="scientific">Rhodococcus opacus</name>
    <name type="common">Nocardia opaca</name>
    <dbReference type="NCBI Taxonomy" id="37919"/>
    <lineage>
        <taxon>Bacteria</taxon>
        <taxon>Bacillati</taxon>
        <taxon>Actinomycetota</taxon>
        <taxon>Actinomycetes</taxon>
        <taxon>Mycobacteriales</taxon>
        <taxon>Nocardiaceae</taxon>
        <taxon>Rhodococcus</taxon>
    </lineage>
</organism>
<dbReference type="InterPro" id="IPR014757">
    <property type="entry name" value="Tscrpt_reg_IclR_C"/>
</dbReference>
<name>A0A076EPG7_RHOOP</name>
<dbReference type="Proteomes" id="UP000028488">
    <property type="component" value="Chromosome"/>
</dbReference>
<dbReference type="SUPFAM" id="SSF46785">
    <property type="entry name" value="Winged helix' DNA-binding domain"/>
    <property type="match status" value="1"/>
</dbReference>
<dbReference type="Pfam" id="PF09339">
    <property type="entry name" value="HTH_IclR"/>
    <property type="match status" value="1"/>
</dbReference>